<keyword evidence="1" id="KW-0547">Nucleotide-binding</keyword>
<dbReference type="GeneID" id="87885199"/>
<dbReference type="Gene3D" id="1.10.3290.10">
    <property type="entry name" value="Fido-like domain"/>
    <property type="match status" value="1"/>
</dbReference>
<dbReference type="GO" id="GO:0005524">
    <property type="term" value="F:ATP binding"/>
    <property type="evidence" value="ECO:0007669"/>
    <property type="project" value="UniProtKB-KW"/>
</dbReference>
<proteinExistence type="predicted"/>
<feature type="domain" description="Fido" evidence="2">
    <location>
        <begin position="103"/>
        <end position="248"/>
    </location>
</feature>
<protein>
    <submittedName>
        <fullName evidence="3">Fido domain-containing protein</fullName>
    </submittedName>
</protein>
<dbReference type="Proteomes" id="UP001273166">
    <property type="component" value="Unassembled WGS sequence"/>
</dbReference>
<keyword evidence="1" id="KW-0067">ATP-binding</keyword>
<dbReference type="PANTHER" id="PTHR13504:SF38">
    <property type="entry name" value="FIDO DOMAIN-CONTAINING PROTEIN"/>
    <property type="match status" value="1"/>
</dbReference>
<feature type="binding site" evidence="1">
    <location>
        <begin position="196"/>
        <end position="203"/>
    </location>
    <ligand>
        <name>ATP</name>
        <dbReference type="ChEBI" id="CHEBI:30616"/>
    </ligand>
</feature>
<reference evidence="3" key="1">
    <citation type="journal article" date="2023" name="Mol. Phylogenet. Evol.">
        <title>Genome-scale phylogeny and comparative genomics of the fungal order Sordariales.</title>
        <authorList>
            <person name="Hensen N."/>
            <person name="Bonometti L."/>
            <person name="Westerberg I."/>
            <person name="Brannstrom I.O."/>
            <person name="Guillou S."/>
            <person name="Cros-Aarteil S."/>
            <person name="Calhoun S."/>
            <person name="Haridas S."/>
            <person name="Kuo A."/>
            <person name="Mondo S."/>
            <person name="Pangilinan J."/>
            <person name="Riley R."/>
            <person name="LaButti K."/>
            <person name="Andreopoulos B."/>
            <person name="Lipzen A."/>
            <person name="Chen C."/>
            <person name="Yan M."/>
            <person name="Daum C."/>
            <person name="Ng V."/>
            <person name="Clum A."/>
            <person name="Steindorff A."/>
            <person name="Ohm R.A."/>
            <person name="Martin F."/>
            <person name="Silar P."/>
            <person name="Natvig D.O."/>
            <person name="Lalanne C."/>
            <person name="Gautier V."/>
            <person name="Ament-Velasquez S.L."/>
            <person name="Kruys A."/>
            <person name="Hutchinson M.I."/>
            <person name="Powell A.J."/>
            <person name="Barry K."/>
            <person name="Miller A.N."/>
            <person name="Grigoriev I.V."/>
            <person name="Debuchy R."/>
            <person name="Gladieux P."/>
            <person name="Hiltunen Thoren M."/>
            <person name="Johannesson H."/>
        </authorList>
    </citation>
    <scope>NUCLEOTIDE SEQUENCE</scope>
    <source>
        <strain evidence="3">CBS 333.67</strain>
    </source>
</reference>
<evidence type="ECO:0000256" key="1">
    <source>
        <dbReference type="PIRSR" id="PIRSR640198-2"/>
    </source>
</evidence>
<dbReference type="InterPro" id="IPR040198">
    <property type="entry name" value="Fido_containing"/>
</dbReference>
<dbReference type="SUPFAM" id="SSF140931">
    <property type="entry name" value="Fic-like"/>
    <property type="match status" value="1"/>
</dbReference>
<accession>A0AAJ0GN37</accession>
<dbReference type="RefSeq" id="XP_062718794.1">
    <property type="nucleotide sequence ID" value="XM_062866370.1"/>
</dbReference>
<dbReference type="AlphaFoldDB" id="A0AAJ0GN37"/>
<dbReference type="PROSITE" id="PS51459">
    <property type="entry name" value="FIDO"/>
    <property type="match status" value="1"/>
</dbReference>
<name>A0AAJ0GN37_9PEZI</name>
<dbReference type="EMBL" id="JAUDZG010000006">
    <property type="protein sequence ID" value="KAK3303014.1"/>
    <property type="molecule type" value="Genomic_DNA"/>
</dbReference>
<dbReference type="Pfam" id="PF02661">
    <property type="entry name" value="Fic"/>
    <property type="match status" value="1"/>
</dbReference>
<sequence>MSLQELEHCLMRLIYGSNKLESAGNGLAITARLCKAVFRGEEVPVNIEEVPSDPYYQAHQAHLRSHHRPTDHQHVIQLRREIVQHARALVFMIDHIVISKEPWSEALILDAHRILQHSGLDSGVVEAGGTYRSHDCEVAKARRYCVQAKAIPYCMKKMVRNLNRDIKQAEERGSLDPYRLAARYRHQFVDIRPFGDGDGRMSRIILNTLLLRYAGHVSEVGLEQCDEYLRLAMRASKLLSDAAKRLAT</sequence>
<dbReference type="InterPro" id="IPR036597">
    <property type="entry name" value="Fido-like_dom_sf"/>
</dbReference>
<gene>
    <name evidence="3" type="ORF">B0T15DRAFT_486537</name>
</gene>
<dbReference type="PANTHER" id="PTHR13504">
    <property type="entry name" value="FIDO DOMAIN-CONTAINING PROTEIN DDB_G0283145"/>
    <property type="match status" value="1"/>
</dbReference>
<organism evidence="3 4">
    <name type="scientific">Chaetomium strumarium</name>
    <dbReference type="NCBI Taxonomy" id="1170767"/>
    <lineage>
        <taxon>Eukaryota</taxon>
        <taxon>Fungi</taxon>
        <taxon>Dikarya</taxon>
        <taxon>Ascomycota</taxon>
        <taxon>Pezizomycotina</taxon>
        <taxon>Sordariomycetes</taxon>
        <taxon>Sordariomycetidae</taxon>
        <taxon>Sordariales</taxon>
        <taxon>Chaetomiaceae</taxon>
        <taxon>Chaetomium</taxon>
    </lineage>
</organism>
<evidence type="ECO:0000259" key="2">
    <source>
        <dbReference type="PROSITE" id="PS51459"/>
    </source>
</evidence>
<comment type="caution">
    <text evidence="3">The sequence shown here is derived from an EMBL/GenBank/DDBJ whole genome shotgun (WGS) entry which is preliminary data.</text>
</comment>
<reference evidence="3" key="2">
    <citation type="submission" date="2023-06" db="EMBL/GenBank/DDBJ databases">
        <authorList>
            <consortium name="Lawrence Berkeley National Laboratory"/>
            <person name="Mondo S.J."/>
            <person name="Hensen N."/>
            <person name="Bonometti L."/>
            <person name="Westerberg I."/>
            <person name="Brannstrom I.O."/>
            <person name="Guillou S."/>
            <person name="Cros-Aarteil S."/>
            <person name="Calhoun S."/>
            <person name="Haridas S."/>
            <person name="Kuo A."/>
            <person name="Pangilinan J."/>
            <person name="Riley R."/>
            <person name="Labutti K."/>
            <person name="Andreopoulos B."/>
            <person name="Lipzen A."/>
            <person name="Chen C."/>
            <person name="Yanf M."/>
            <person name="Daum C."/>
            <person name="Ng V."/>
            <person name="Clum A."/>
            <person name="Steindorff A."/>
            <person name="Ohm R."/>
            <person name="Martin F."/>
            <person name="Silar P."/>
            <person name="Natvig D."/>
            <person name="Lalanne C."/>
            <person name="Gautier V."/>
            <person name="Ament-Velasquez S.L."/>
            <person name="Kruys A."/>
            <person name="Hutchinson M.I."/>
            <person name="Powell A.J."/>
            <person name="Barry K."/>
            <person name="Miller A.N."/>
            <person name="Grigoriev I.V."/>
            <person name="Debuchy R."/>
            <person name="Gladieux P."/>
            <person name="Thoren M.H."/>
            <person name="Johannesson H."/>
        </authorList>
    </citation>
    <scope>NUCLEOTIDE SEQUENCE</scope>
    <source>
        <strain evidence="3">CBS 333.67</strain>
    </source>
</reference>
<keyword evidence="4" id="KW-1185">Reference proteome</keyword>
<dbReference type="InterPro" id="IPR003812">
    <property type="entry name" value="Fido"/>
</dbReference>
<evidence type="ECO:0000313" key="4">
    <source>
        <dbReference type="Proteomes" id="UP001273166"/>
    </source>
</evidence>
<evidence type="ECO:0000313" key="3">
    <source>
        <dbReference type="EMBL" id="KAK3303014.1"/>
    </source>
</evidence>